<evidence type="ECO:0000313" key="2">
    <source>
        <dbReference type="Proteomes" id="UP000007394"/>
    </source>
</evidence>
<protein>
    <submittedName>
        <fullName evidence="1">Uncharacterized protein</fullName>
    </submittedName>
</protein>
<proteinExistence type="predicted"/>
<reference evidence="1 2" key="1">
    <citation type="journal article" date="2012" name="Front. Microbiol.">
        <title>Complete genome of Ignavibacterium album, a metabolically versatile, flagellated, facultative anaerobe from the phylum Chlorobi.</title>
        <authorList>
            <person name="Liu Z."/>
            <person name="Frigaard N.-U."/>
            <person name="Vogl K."/>
            <person name="Iino T."/>
            <person name="Ohkuma M."/>
            <person name="Overmann J."/>
            <person name="Bryant D.A."/>
        </authorList>
    </citation>
    <scope>NUCLEOTIDE SEQUENCE [LARGE SCALE GENOMIC DNA]</scope>
    <source>
        <strain evidence="2">DSM 19864 / JCM 16511 / NBRC 101810 / Mat9-16</strain>
    </source>
</reference>
<dbReference type="Proteomes" id="UP000007394">
    <property type="component" value="Chromosome"/>
</dbReference>
<dbReference type="HOGENOM" id="CLU_3365386_0_0_10"/>
<accession>I0AKX7</accession>
<keyword evidence="2" id="KW-1185">Reference proteome</keyword>
<organism evidence="1 2">
    <name type="scientific">Ignavibacterium album (strain DSM 19864 / JCM 16511 / NBRC 101810 / Mat9-16)</name>
    <dbReference type="NCBI Taxonomy" id="945713"/>
    <lineage>
        <taxon>Bacteria</taxon>
        <taxon>Pseudomonadati</taxon>
        <taxon>Ignavibacteriota</taxon>
        <taxon>Ignavibacteria</taxon>
        <taxon>Ignavibacteriales</taxon>
        <taxon>Ignavibacteriaceae</taxon>
        <taxon>Ignavibacterium</taxon>
    </lineage>
</organism>
<dbReference type="KEGG" id="ial:IALB_1928"/>
<name>I0AKX7_IGNAJ</name>
<dbReference type="STRING" id="945713.IALB_1928"/>
<dbReference type="EMBL" id="CP003418">
    <property type="protein sequence ID" value="AFH49634.1"/>
    <property type="molecule type" value="Genomic_DNA"/>
</dbReference>
<dbReference type="AlphaFoldDB" id="I0AKX7"/>
<gene>
    <name evidence="1" type="ordered locus">IALB_1928</name>
</gene>
<sequence>MFYKLYELTYDEVEIIDPNIEQIISREEYERFELQ</sequence>
<evidence type="ECO:0000313" key="1">
    <source>
        <dbReference type="EMBL" id="AFH49634.1"/>
    </source>
</evidence>